<comment type="caution">
    <text evidence="1">The sequence shown here is derived from an EMBL/GenBank/DDBJ whole genome shotgun (WGS) entry which is preliminary data.</text>
</comment>
<keyword evidence="2" id="KW-1185">Reference proteome</keyword>
<gene>
    <name evidence="1" type="ORF">BT62DRAFT_930182</name>
</gene>
<evidence type="ECO:0000313" key="1">
    <source>
        <dbReference type="EMBL" id="KAG7448098.1"/>
    </source>
</evidence>
<accession>A0A9P8AU46</accession>
<evidence type="ECO:0000313" key="2">
    <source>
        <dbReference type="Proteomes" id="UP000812287"/>
    </source>
</evidence>
<dbReference type="EMBL" id="MU250530">
    <property type="protein sequence ID" value="KAG7448098.1"/>
    <property type="molecule type" value="Genomic_DNA"/>
</dbReference>
<organism evidence="1 2">
    <name type="scientific">Guyanagaster necrorhizus</name>
    <dbReference type="NCBI Taxonomy" id="856835"/>
    <lineage>
        <taxon>Eukaryota</taxon>
        <taxon>Fungi</taxon>
        <taxon>Dikarya</taxon>
        <taxon>Basidiomycota</taxon>
        <taxon>Agaricomycotina</taxon>
        <taxon>Agaricomycetes</taxon>
        <taxon>Agaricomycetidae</taxon>
        <taxon>Agaricales</taxon>
        <taxon>Marasmiineae</taxon>
        <taxon>Physalacriaceae</taxon>
        <taxon>Guyanagaster</taxon>
    </lineage>
</organism>
<sequence>MILPQEALCLHPVVYGPFLQPAEDDILPLSNSIKTMHQSQDTTGTAISFARSRYDIVPE</sequence>
<dbReference type="GeneID" id="66108174"/>
<dbReference type="RefSeq" id="XP_043041598.1">
    <property type="nucleotide sequence ID" value="XM_043185877.1"/>
</dbReference>
<reference evidence="1" key="1">
    <citation type="submission" date="2020-11" db="EMBL/GenBank/DDBJ databases">
        <title>Adaptations for nitrogen fixation in a non-lichenized fungal sporocarp promotes dispersal by wood-feeding termites.</title>
        <authorList>
            <consortium name="DOE Joint Genome Institute"/>
            <person name="Koch R.A."/>
            <person name="Yoon G."/>
            <person name="Arayal U."/>
            <person name="Lail K."/>
            <person name="Amirebrahimi M."/>
            <person name="Labutti K."/>
            <person name="Lipzen A."/>
            <person name="Riley R."/>
            <person name="Barry K."/>
            <person name="Henrissat B."/>
            <person name="Grigoriev I.V."/>
            <person name="Herr J.R."/>
            <person name="Aime M.C."/>
        </authorList>
    </citation>
    <scope>NUCLEOTIDE SEQUENCE</scope>
    <source>
        <strain evidence="1">MCA 3950</strain>
    </source>
</reference>
<name>A0A9P8AU46_9AGAR</name>
<dbReference type="Proteomes" id="UP000812287">
    <property type="component" value="Unassembled WGS sequence"/>
</dbReference>
<protein>
    <submittedName>
        <fullName evidence="1">Uncharacterized protein</fullName>
    </submittedName>
</protein>
<proteinExistence type="predicted"/>
<dbReference type="AlphaFoldDB" id="A0A9P8AU46"/>